<keyword evidence="2" id="KW-0812">Transmembrane</keyword>
<dbReference type="Pfam" id="PF02321">
    <property type="entry name" value="OEP"/>
    <property type="match status" value="2"/>
</dbReference>
<dbReference type="NCBIfam" id="TIGR01845">
    <property type="entry name" value="outer_NodT"/>
    <property type="match status" value="1"/>
</dbReference>
<dbReference type="PANTHER" id="PTHR30203:SF30">
    <property type="entry name" value="OUTER MEMBRANE PROTEIN-RELATED"/>
    <property type="match status" value="1"/>
</dbReference>
<name>A0A975SN82_9RHOO</name>
<evidence type="ECO:0000313" key="4">
    <source>
        <dbReference type="Proteomes" id="UP000683428"/>
    </source>
</evidence>
<keyword evidence="4" id="KW-1185">Reference proteome</keyword>
<comment type="similarity">
    <text evidence="1 2">Belongs to the outer membrane factor (OMF) (TC 1.B.17) family.</text>
</comment>
<evidence type="ECO:0000256" key="2">
    <source>
        <dbReference type="RuleBase" id="RU362097"/>
    </source>
</evidence>
<comment type="subcellular location">
    <subcellularLocation>
        <location evidence="2">Cell membrane</location>
        <topology evidence="2">Lipid-anchor</topology>
    </subcellularLocation>
</comment>
<keyword evidence="2" id="KW-0449">Lipoprotein</keyword>
<sequence>MKSLSQTPAVFPLKRGTAAALTLLALAGCAVGPDYKRPATALPQAYQENQATAESTAPVEAQWWTLFQDATLNDLVQQALANNTDMLTAVAKVEEADAVARQAGAALFPEIDLDANGNHSRASQMANNQVNNPVTKDTKVGLSTSFELDVWGRLRRAKENTLALSLASRYNQDTVKLSLAGLVTQYYLQLRALDAELAVTRDAIQTRETSLKITQAKLARGLVSPIDEQQAVGALAAAQVSQAQLVQQRAIAEHQLGVLTGKLDLKLAAGDLRQLPLPPLPPAGLPSSLLESRPDVRQAEENLVAANAKIGAVKATLFPKLTLTAGIGSESAALTNLFSSKAGTWALGLDILQPLFDAGLRSAQVAQVTAQQKQTAAGYVATLRTAFKEVNDALVTVRQTKEANTALETQVQATRKVQQLATVRYQAGYVAYLDVLDAQRTADDAAISYITNRQAQLQAAVDLFKALGGGWKDELIAKSEARPGKGS</sequence>
<keyword evidence="2" id="KW-0472">Membrane</keyword>
<accession>A0A975SN82</accession>
<evidence type="ECO:0000313" key="3">
    <source>
        <dbReference type="EMBL" id="QWT49479.1"/>
    </source>
</evidence>
<dbReference type="InterPro" id="IPR003423">
    <property type="entry name" value="OMP_efflux"/>
</dbReference>
<dbReference type="PANTHER" id="PTHR30203">
    <property type="entry name" value="OUTER MEMBRANE CATION EFFLUX PROTEIN"/>
    <property type="match status" value="1"/>
</dbReference>
<dbReference type="GO" id="GO:0005886">
    <property type="term" value="C:plasma membrane"/>
    <property type="evidence" value="ECO:0007669"/>
    <property type="project" value="UniProtKB-SubCell"/>
</dbReference>
<dbReference type="AlphaFoldDB" id="A0A975SN82"/>
<dbReference type="GO" id="GO:0015562">
    <property type="term" value="F:efflux transmembrane transporter activity"/>
    <property type="evidence" value="ECO:0007669"/>
    <property type="project" value="InterPro"/>
</dbReference>
<dbReference type="InterPro" id="IPR010131">
    <property type="entry name" value="MdtP/NodT-like"/>
</dbReference>
<evidence type="ECO:0000256" key="1">
    <source>
        <dbReference type="ARBA" id="ARBA00007613"/>
    </source>
</evidence>
<dbReference type="EMBL" id="CP064782">
    <property type="protein sequence ID" value="QWT49479.1"/>
    <property type="molecule type" value="Genomic_DNA"/>
</dbReference>
<organism evidence="3 4">
    <name type="scientific">Azospira inquinata</name>
    <dbReference type="NCBI Taxonomy" id="2785627"/>
    <lineage>
        <taxon>Bacteria</taxon>
        <taxon>Pseudomonadati</taxon>
        <taxon>Pseudomonadota</taxon>
        <taxon>Betaproteobacteria</taxon>
        <taxon>Rhodocyclales</taxon>
        <taxon>Rhodocyclaceae</taxon>
        <taxon>Azospira</taxon>
    </lineage>
</organism>
<dbReference type="KEGG" id="aiq:Azoinq_02350"/>
<dbReference type="PROSITE" id="PS51257">
    <property type="entry name" value="PROKAR_LIPOPROTEIN"/>
    <property type="match status" value="1"/>
</dbReference>
<keyword evidence="2" id="KW-0564">Palmitate</keyword>
<dbReference type="RefSeq" id="WP_216126911.1">
    <property type="nucleotide sequence ID" value="NZ_CP064782.1"/>
</dbReference>
<keyword evidence="2" id="KW-1134">Transmembrane beta strand</keyword>
<protein>
    <submittedName>
        <fullName evidence="3">Efflux transporter outer membrane subunit</fullName>
    </submittedName>
</protein>
<gene>
    <name evidence="3" type="ORF">Azoinq_02350</name>
</gene>
<proteinExistence type="inferred from homology"/>
<dbReference type="Proteomes" id="UP000683428">
    <property type="component" value="Chromosome"/>
</dbReference>
<reference evidence="3" key="1">
    <citation type="submission" date="2020-11" db="EMBL/GenBank/DDBJ databases">
        <title>Azospira inquinata sp. nov.</title>
        <authorList>
            <person name="Moe W.M."/>
            <person name="Mikes M.C."/>
        </authorList>
    </citation>
    <scope>NUCLEOTIDE SEQUENCE</scope>
    <source>
        <strain evidence="3">Azo-3</strain>
    </source>
</reference>